<accession>A0A8T2S9K5</accession>
<evidence type="ECO:0000313" key="4">
    <source>
        <dbReference type="Proteomes" id="UP000825935"/>
    </source>
</evidence>
<dbReference type="Pfam" id="PF13041">
    <property type="entry name" value="PPR_2"/>
    <property type="match status" value="6"/>
</dbReference>
<dbReference type="InterPro" id="IPR046960">
    <property type="entry name" value="PPR_At4g14850-like_plant"/>
</dbReference>
<dbReference type="EMBL" id="CM035426">
    <property type="protein sequence ID" value="KAH7315369.1"/>
    <property type="molecule type" value="Genomic_DNA"/>
</dbReference>
<feature type="repeat" description="PPR" evidence="2">
    <location>
        <begin position="547"/>
        <end position="581"/>
    </location>
</feature>
<feature type="repeat" description="PPR" evidence="2">
    <location>
        <begin position="648"/>
        <end position="682"/>
    </location>
</feature>
<comment type="caution">
    <text evidence="3">The sequence shown here is derived from an EMBL/GenBank/DDBJ whole genome shotgun (WGS) entry which is preliminary data.</text>
</comment>
<sequence>MPLPSGNLKACKWFSGYGGPVCTFHRSSVNLFTCQAEPLHAESSICDSVVVKLCSEGKSKEEMIDLYQMDKENCQRTIETFIELLKSCIDNHALDQGRHIHSYLIGENLLTNSSIENHLVDMYARCAKINDACYTFHAMVEHDVASWNAIISGFCLLKDAEEAFNYFSCMLKEGSHPNTVTYLNILKLCAITCSFTYGTQVHAHIIRSENDVEVPVGNGLIDMYANCGSLEDASKVFYGMSERDIVSWNMLIGCHAKGAQHKESINLFWKLVQKGVRPNRITFLAVIKACAGLGCLDIGKQVHDFLLTYKMESVLYIGSALIDMYTKCGCPELARKLFDKLPERNVVVWTAMIAGYVQHGDNEEALKLFWQMQHERVCANEVTLVTILKACCSASVLLSGKRIHALIKERKLDSSHLFQCCLVDMYSKCGSIEDALHICDVMSVQEPVLWNGMIAGCITYGHFKESLALFLEMEQRGVETNEVTFVSVLKACTSLRMIGFATQIHLRIMELKADQNRILNNTLVDLYHKCGDINGAFRVFENLSQRDVVSWNIVMAGHISCERLEESVALYRQMQQEGVQPDGVTYLSMFLACGGLGALELGQQFHACFHGGFDEPDTSILNTQIDMYAKCGSIQRSIDVFKILPNCTSVSWNIIITGCAQHGYTKEAFQFFEKMQQEEVRIDNITFIAIISACSHGGLLAEGCYYFAFLTQIYGIVPSEEVFASMVDLLGKAGYLEPAKVFMEDIGGASYPVVWKALLSACRIHGDFKLAKVAADYAVCLEPEDPAAFVLWSNICAETGDHGI</sequence>
<keyword evidence="1" id="KW-0677">Repeat</keyword>
<name>A0A8T2S9K5_CERRI</name>
<evidence type="ECO:0000256" key="1">
    <source>
        <dbReference type="ARBA" id="ARBA00022737"/>
    </source>
</evidence>
<gene>
    <name evidence="3" type="ORF">KP509_21G046800</name>
</gene>
<evidence type="ECO:0008006" key="5">
    <source>
        <dbReference type="Google" id="ProtNLM"/>
    </source>
</evidence>
<keyword evidence="4" id="KW-1185">Reference proteome</keyword>
<dbReference type="FunFam" id="1.25.40.10:FF:000031">
    <property type="entry name" value="Pentatricopeptide repeat-containing protein mitochondrial"/>
    <property type="match status" value="2"/>
</dbReference>
<feature type="repeat" description="PPR" evidence="2">
    <location>
        <begin position="143"/>
        <end position="177"/>
    </location>
</feature>
<dbReference type="PROSITE" id="PS51375">
    <property type="entry name" value="PPR"/>
    <property type="match status" value="6"/>
</dbReference>
<dbReference type="GO" id="GO:0003723">
    <property type="term" value="F:RNA binding"/>
    <property type="evidence" value="ECO:0007669"/>
    <property type="project" value="InterPro"/>
</dbReference>
<dbReference type="PANTHER" id="PTHR47926">
    <property type="entry name" value="PENTATRICOPEPTIDE REPEAT-CONTAINING PROTEIN"/>
    <property type="match status" value="1"/>
</dbReference>
<dbReference type="AlphaFoldDB" id="A0A8T2S9K5"/>
<dbReference type="Gene3D" id="1.25.40.10">
    <property type="entry name" value="Tetratricopeptide repeat domain"/>
    <property type="match status" value="6"/>
</dbReference>
<evidence type="ECO:0000313" key="3">
    <source>
        <dbReference type="EMBL" id="KAH7315369.1"/>
    </source>
</evidence>
<dbReference type="InterPro" id="IPR011990">
    <property type="entry name" value="TPR-like_helical_dom_sf"/>
</dbReference>
<dbReference type="FunFam" id="1.25.40.10:FF:000381">
    <property type="entry name" value="Pentatricopeptide repeat-containing protein"/>
    <property type="match status" value="1"/>
</dbReference>
<dbReference type="Proteomes" id="UP000825935">
    <property type="component" value="Chromosome 21"/>
</dbReference>
<feature type="repeat" description="PPR" evidence="2">
    <location>
        <begin position="446"/>
        <end position="480"/>
    </location>
</feature>
<dbReference type="FunFam" id="1.25.40.10:FF:000285">
    <property type="entry name" value="Pentatricopeptide repeat-containing protein, chloroplastic"/>
    <property type="match status" value="2"/>
</dbReference>
<feature type="repeat" description="PPR" evidence="2">
    <location>
        <begin position="345"/>
        <end position="379"/>
    </location>
</feature>
<evidence type="ECO:0000256" key="2">
    <source>
        <dbReference type="PROSITE-ProRule" id="PRU00708"/>
    </source>
</evidence>
<dbReference type="FunFam" id="1.25.40.10:FF:000158">
    <property type="entry name" value="pentatricopeptide repeat-containing protein At2g33680"/>
    <property type="match status" value="1"/>
</dbReference>
<reference evidence="3" key="1">
    <citation type="submission" date="2021-08" db="EMBL/GenBank/DDBJ databases">
        <title>WGS assembly of Ceratopteris richardii.</title>
        <authorList>
            <person name="Marchant D.B."/>
            <person name="Chen G."/>
            <person name="Jenkins J."/>
            <person name="Shu S."/>
            <person name="Leebens-Mack J."/>
            <person name="Grimwood J."/>
            <person name="Schmutz J."/>
            <person name="Soltis P."/>
            <person name="Soltis D."/>
            <person name="Chen Z.-H."/>
        </authorList>
    </citation>
    <scope>NUCLEOTIDE SEQUENCE</scope>
    <source>
        <strain evidence="3">Whitten #5841</strain>
        <tissue evidence="3">Leaf</tissue>
    </source>
</reference>
<dbReference type="NCBIfam" id="TIGR00756">
    <property type="entry name" value="PPR"/>
    <property type="match status" value="5"/>
</dbReference>
<dbReference type="OrthoDB" id="185373at2759"/>
<organism evidence="3 4">
    <name type="scientific">Ceratopteris richardii</name>
    <name type="common">Triangle waterfern</name>
    <dbReference type="NCBI Taxonomy" id="49495"/>
    <lineage>
        <taxon>Eukaryota</taxon>
        <taxon>Viridiplantae</taxon>
        <taxon>Streptophyta</taxon>
        <taxon>Embryophyta</taxon>
        <taxon>Tracheophyta</taxon>
        <taxon>Polypodiopsida</taxon>
        <taxon>Polypodiidae</taxon>
        <taxon>Polypodiales</taxon>
        <taxon>Pteridineae</taxon>
        <taxon>Pteridaceae</taxon>
        <taxon>Parkerioideae</taxon>
        <taxon>Ceratopteris</taxon>
    </lineage>
</organism>
<dbReference type="EMBL" id="CM035426">
    <property type="protein sequence ID" value="KAH7315368.1"/>
    <property type="molecule type" value="Genomic_DNA"/>
</dbReference>
<dbReference type="GO" id="GO:0048731">
    <property type="term" value="P:system development"/>
    <property type="evidence" value="ECO:0007669"/>
    <property type="project" value="UniProtKB-ARBA"/>
</dbReference>
<feature type="repeat" description="PPR" evidence="2">
    <location>
        <begin position="244"/>
        <end position="278"/>
    </location>
</feature>
<protein>
    <recommendedName>
        <fullName evidence="5">Pentatricopeptide repeat-containing protein</fullName>
    </recommendedName>
</protein>
<dbReference type="InterPro" id="IPR002885">
    <property type="entry name" value="PPR_rpt"/>
</dbReference>
<dbReference type="GO" id="GO:0009451">
    <property type="term" value="P:RNA modification"/>
    <property type="evidence" value="ECO:0007669"/>
    <property type="project" value="InterPro"/>
</dbReference>
<proteinExistence type="predicted"/>